<protein>
    <submittedName>
        <fullName evidence="2">Uncharacterized protein</fullName>
    </submittedName>
</protein>
<dbReference type="PANTHER" id="PTHR35705:SF1">
    <property type="entry name" value="WPP DOMAIN-INTERACTING TAIL-ANCHORED PROTEIN 1"/>
    <property type="match status" value="1"/>
</dbReference>
<evidence type="ECO:0000256" key="1">
    <source>
        <dbReference type="SAM" id="Coils"/>
    </source>
</evidence>
<dbReference type="InterPro" id="IPR039976">
    <property type="entry name" value="WIT1/WIT2"/>
</dbReference>
<evidence type="ECO:0000313" key="2">
    <source>
        <dbReference type="EMBL" id="KAK2641345.1"/>
    </source>
</evidence>
<proteinExistence type="predicted"/>
<evidence type="ECO:0000313" key="3">
    <source>
        <dbReference type="Proteomes" id="UP001280121"/>
    </source>
</evidence>
<organism evidence="2 3">
    <name type="scientific">Dipteronia dyeriana</name>
    <dbReference type="NCBI Taxonomy" id="168575"/>
    <lineage>
        <taxon>Eukaryota</taxon>
        <taxon>Viridiplantae</taxon>
        <taxon>Streptophyta</taxon>
        <taxon>Embryophyta</taxon>
        <taxon>Tracheophyta</taxon>
        <taxon>Spermatophyta</taxon>
        <taxon>Magnoliopsida</taxon>
        <taxon>eudicotyledons</taxon>
        <taxon>Gunneridae</taxon>
        <taxon>Pentapetalae</taxon>
        <taxon>rosids</taxon>
        <taxon>malvids</taxon>
        <taxon>Sapindales</taxon>
        <taxon>Sapindaceae</taxon>
        <taxon>Hippocastanoideae</taxon>
        <taxon>Acereae</taxon>
        <taxon>Dipteronia</taxon>
    </lineage>
</organism>
<dbReference type="AlphaFoldDB" id="A0AAD9TSB5"/>
<dbReference type="PANTHER" id="PTHR35705">
    <property type="entry name" value="WPP DOMAIN-INTERACTING TAIL-ANCHORED PROTEIN 1"/>
    <property type="match status" value="1"/>
</dbReference>
<feature type="coiled-coil region" evidence="1">
    <location>
        <begin position="100"/>
        <end position="127"/>
    </location>
</feature>
<name>A0AAD9TSB5_9ROSI</name>
<gene>
    <name evidence="2" type="ORF">Ddye_023108</name>
</gene>
<keyword evidence="3" id="KW-1185">Reference proteome</keyword>
<keyword evidence="1" id="KW-0175">Coiled coil</keyword>
<sequence length="178" mass="20265">MKIQETKLNKRNSSKKQVLAREMDLESFEHVILFDSAKKALEFDSEVTELDKLIATLQSATDACERCFETENAADVLMGISKELLGRLQIGKLIILSEANAGLDEELSYLRDRLECLEAALHQAEETKMATDIRAKVITNLVMQLAFQIERLHQQKALLVFPKSIPLFYPGRPKLYPR</sequence>
<reference evidence="2" key="1">
    <citation type="journal article" date="2023" name="Plant J.">
        <title>Genome sequences and population genomics provide insights into the demographic history, inbreeding, and mutation load of two 'living fossil' tree species of Dipteronia.</title>
        <authorList>
            <person name="Feng Y."/>
            <person name="Comes H.P."/>
            <person name="Chen J."/>
            <person name="Zhu S."/>
            <person name="Lu R."/>
            <person name="Zhang X."/>
            <person name="Li P."/>
            <person name="Qiu J."/>
            <person name="Olsen K.M."/>
            <person name="Qiu Y."/>
        </authorList>
    </citation>
    <scope>NUCLEOTIDE SEQUENCE</scope>
    <source>
        <strain evidence="2">KIB01</strain>
    </source>
</reference>
<accession>A0AAD9TSB5</accession>
<dbReference type="EMBL" id="JANJYI010000007">
    <property type="protein sequence ID" value="KAK2641345.1"/>
    <property type="molecule type" value="Genomic_DNA"/>
</dbReference>
<dbReference type="Proteomes" id="UP001280121">
    <property type="component" value="Unassembled WGS sequence"/>
</dbReference>
<comment type="caution">
    <text evidence="2">The sequence shown here is derived from an EMBL/GenBank/DDBJ whole genome shotgun (WGS) entry which is preliminary data.</text>
</comment>